<dbReference type="Pfam" id="PF03959">
    <property type="entry name" value="FSH1"/>
    <property type="match status" value="1"/>
</dbReference>
<dbReference type="InterPro" id="IPR005645">
    <property type="entry name" value="FSH-like_dom"/>
</dbReference>
<dbReference type="OMA" id="RCAKTEN"/>
<dbReference type="KEGG" id="gtt:GUITHDRAFT_115849"/>
<name>L1IPR3_GUITC</name>
<dbReference type="Proteomes" id="UP000011087">
    <property type="component" value="Unassembled WGS sequence"/>
</dbReference>
<dbReference type="GO" id="GO:0005737">
    <property type="term" value="C:cytoplasm"/>
    <property type="evidence" value="ECO:0007669"/>
    <property type="project" value="TreeGrafter"/>
</dbReference>
<gene>
    <name evidence="3" type="ORF">GUITHDRAFT_115849</name>
</gene>
<dbReference type="AlphaFoldDB" id="L1IPR3"/>
<dbReference type="GeneID" id="17294759"/>
<dbReference type="InterPro" id="IPR050593">
    <property type="entry name" value="LovG"/>
</dbReference>
<organism evidence="3">
    <name type="scientific">Guillardia theta (strain CCMP2712)</name>
    <name type="common">Cryptophyte</name>
    <dbReference type="NCBI Taxonomy" id="905079"/>
    <lineage>
        <taxon>Eukaryota</taxon>
        <taxon>Cryptophyceae</taxon>
        <taxon>Pyrenomonadales</taxon>
        <taxon>Geminigeraceae</taxon>
        <taxon>Guillardia</taxon>
    </lineage>
</organism>
<feature type="domain" description="Serine hydrolase" evidence="2">
    <location>
        <begin position="62"/>
        <end position="163"/>
    </location>
</feature>
<dbReference type="EMBL" id="JH993052">
    <property type="protein sequence ID" value="EKX38087.1"/>
    <property type="molecule type" value="Genomic_DNA"/>
</dbReference>
<dbReference type="HOGENOM" id="CLU_1535407_0_0_1"/>
<dbReference type="EnsemblProtists" id="EKX38087">
    <property type="protein sequence ID" value="EKX38087"/>
    <property type="gene ID" value="GUITHDRAFT_115849"/>
</dbReference>
<evidence type="ECO:0000259" key="2">
    <source>
        <dbReference type="Pfam" id="PF03959"/>
    </source>
</evidence>
<sequence>MFRSKTGSLRKRLKNVHFEFVDPPFTSKHESIGEGLSWYEFSTVGEDEVKWSRFDESLQYISEGACVAALLSVLRERDSLPPPVQFQFVWLFSGFCPKDPEWRKLCLETQVARVRKISSVHVIGETDQIISPQRSTEAAGIFTDSVIIRHEKGHLVPSDKKISDGLLSFLEAHTS</sequence>
<accession>L1IPR3</accession>
<dbReference type="GO" id="GO:0016787">
    <property type="term" value="F:hydrolase activity"/>
    <property type="evidence" value="ECO:0007669"/>
    <property type="project" value="UniProtKB-KW"/>
</dbReference>
<dbReference type="RefSeq" id="XP_005825067.1">
    <property type="nucleotide sequence ID" value="XM_005825010.1"/>
</dbReference>
<reference evidence="3 5" key="1">
    <citation type="journal article" date="2012" name="Nature">
        <title>Algal genomes reveal evolutionary mosaicism and the fate of nucleomorphs.</title>
        <authorList>
            <consortium name="DOE Joint Genome Institute"/>
            <person name="Curtis B.A."/>
            <person name="Tanifuji G."/>
            <person name="Burki F."/>
            <person name="Gruber A."/>
            <person name="Irimia M."/>
            <person name="Maruyama S."/>
            <person name="Arias M.C."/>
            <person name="Ball S.G."/>
            <person name="Gile G.H."/>
            <person name="Hirakawa Y."/>
            <person name="Hopkins J.F."/>
            <person name="Kuo A."/>
            <person name="Rensing S.A."/>
            <person name="Schmutz J."/>
            <person name="Symeonidi A."/>
            <person name="Elias M."/>
            <person name="Eveleigh R.J."/>
            <person name="Herman E.K."/>
            <person name="Klute M.J."/>
            <person name="Nakayama T."/>
            <person name="Obornik M."/>
            <person name="Reyes-Prieto A."/>
            <person name="Armbrust E.V."/>
            <person name="Aves S.J."/>
            <person name="Beiko R.G."/>
            <person name="Coutinho P."/>
            <person name="Dacks J.B."/>
            <person name="Durnford D.G."/>
            <person name="Fast N.M."/>
            <person name="Green B.R."/>
            <person name="Grisdale C.J."/>
            <person name="Hempel F."/>
            <person name="Henrissat B."/>
            <person name="Hoppner M.P."/>
            <person name="Ishida K."/>
            <person name="Kim E."/>
            <person name="Koreny L."/>
            <person name="Kroth P.G."/>
            <person name="Liu Y."/>
            <person name="Malik S.B."/>
            <person name="Maier U.G."/>
            <person name="McRose D."/>
            <person name="Mock T."/>
            <person name="Neilson J.A."/>
            <person name="Onodera N.T."/>
            <person name="Poole A.M."/>
            <person name="Pritham E.J."/>
            <person name="Richards T.A."/>
            <person name="Rocap G."/>
            <person name="Roy S.W."/>
            <person name="Sarai C."/>
            <person name="Schaack S."/>
            <person name="Shirato S."/>
            <person name="Slamovits C.H."/>
            <person name="Spencer D.F."/>
            <person name="Suzuki S."/>
            <person name="Worden A.Z."/>
            <person name="Zauner S."/>
            <person name="Barry K."/>
            <person name="Bell C."/>
            <person name="Bharti A.K."/>
            <person name="Crow J.A."/>
            <person name="Grimwood J."/>
            <person name="Kramer R."/>
            <person name="Lindquist E."/>
            <person name="Lucas S."/>
            <person name="Salamov A."/>
            <person name="McFadden G.I."/>
            <person name="Lane C.E."/>
            <person name="Keeling P.J."/>
            <person name="Gray M.W."/>
            <person name="Grigoriev I.V."/>
            <person name="Archibald J.M."/>
        </authorList>
    </citation>
    <scope>NUCLEOTIDE SEQUENCE</scope>
    <source>
        <strain evidence="3 5">CCMP2712</strain>
    </source>
</reference>
<keyword evidence="5" id="KW-1185">Reference proteome</keyword>
<evidence type="ECO:0000313" key="3">
    <source>
        <dbReference type="EMBL" id="EKX38087.1"/>
    </source>
</evidence>
<proteinExistence type="predicted"/>
<reference evidence="4" key="3">
    <citation type="submission" date="2016-03" db="UniProtKB">
        <authorList>
            <consortium name="EnsemblProtists"/>
        </authorList>
    </citation>
    <scope>IDENTIFICATION</scope>
</reference>
<dbReference type="GO" id="GO:0005634">
    <property type="term" value="C:nucleus"/>
    <property type="evidence" value="ECO:0007669"/>
    <property type="project" value="TreeGrafter"/>
</dbReference>
<dbReference type="PANTHER" id="PTHR48070">
    <property type="entry name" value="ESTERASE OVCA2"/>
    <property type="match status" value="1"/>
</dbReference>
<dbReference type="OrthoDB" id="414698at2759"/>
<dbReference type="InterPro" id="IPR029058">
    <property type="entry name" value="AB_hydrolase_fold"/>
</dbReference>
<dbReference type="PaxDb" id="55529-EKX38087"/>
<evidence type="ECO:0000256" key="1">
    <source>
        <dbReference type="ARBA" id="ARBA00022801"/>
    </source>
</evidence>
<dbReference type="Gene3D" id="3.40.50.1820">
    <property type="entry name" value="alpha/beta hydrolase"/>
    <property type="match status" value="1"/>
</dbReference>
<dbReference type="PANTHER" id="PTHR48070:SF6">
    <property type="entry name" value="ESTERASE OVCA2"/>
    <property type="match status" value="1"/>
</dbReference>
<dbReference type="eggNOG" id="KOG2551">
    <property type="taxonomic scope" value="Eukaryota"/>
</dbReference>
<reference evidence="5" key="2">
    <citation type="submission" date="2012-11" db="EMBL/GenBank/DDBJ databases">
        <authorList>
            <person name="Kuo A."/>
            <person name="Curtis B.A."/>
            <person name="Tanifuji G."/>
            <person name="Burki F."/>
            <person name="Gruber A."/>
            <person name="Irimia M."/>
            <person name="Maruyama S."/>
            <person name="Arias M.C."/>
            <person name="Ball S.G."/>
            <person name="Gile G.H."/>
            <person name="Hirakawa Y."/>
            <person name="Hopkins J.F."/>
            <person name="Rensing S.A."/>
            <person name="Schmutz J."/>
            <person name="Symeonidi A."/>
            <person name="Elias M."/>
            <person name="Eveleigh R.J."/>
            <person name="Herman E.K."/>
            <person name="Klute M.J."/>
            <person name="Nakayama T."/>
            <person name="Obornik M."/>
            <person name="Reyes-Prieto A."/>
            <person name="Armbrust E.V."/>
            <person name="Aves S.J."/>
            <person name="Beiko R.G."/>
            <person name="Coutinho P."/>
            <person name="Dacks J.B."/>
            <person name="Durnford D.G."/>
            <person name="Fast N.M."/>
            <person name="Green B.R."/>
            <person name="Grisdale C."/>
            <person name="Hempe F."/>
            <person name="Henrissat B."/>
            <person name="Hoppner M.P."/>
            <person name="Ishida K.-I."/>
            <person name="Kim E."/>
            <person name="Koreny L."/>
            <person name="Kroth P.G."/>
            <person name="Liu Y."/>
            <person name="Malik S.-B."/>
            <person name="Maier U.G."/>
            <person name="McRose D."/>
            <person name="Mock T."/>
            <person name="Neilson J.A."/>
            <person name="Onodera N.T."/>
            <person name="Poole A.M."/>
            <person name="Pritham E.J."/>
            <person name="Richards T.A."/>
            <person name="Rocap G."/>
            <person name="Roy S.W."/>
            <person name="Sarai C."/>
            <person name="Schaack S."/>
            <person name="Shirato S."/>
            <person name="Slamovits C.H."/>
            <person name="Spencer D.F."/>
            <person name="Suzuki S."/>
            <person name="Worden A.Z."/>
            <person name="Zauner S."/>
            <person name="Barry K."/>
            <person name="Bell C."/>
            <person name="Bharti A.K."/>
            <person name="Crow J.A."/>
            <person name="Grimwood J."/>
            <person name="Kramer R."/>
            <person name="Lindquist E."/>
            <person name="Lucas S."/>
            <person name="Salamov A."/>
            <person name="McFadden G.I."/>
            <person name="Lane C.E."/>
            <person name="Keeling P.J."/>
            <person name="Gray M.W."/>
            <person name="Grigoriev I.V."/>
            <person name="Archibald J.M."/>
        </authorList>
    </citation>
    <scope>NUCLEOTIDE SEQUENCE</scope>
    <source>
        <strain evidence="5">CCMP2712</strain>
    </source>
</reference>
<evidence type="ECO:0000313" key="5">
    <source>
        <dbReference type="Proteomes" id="UP000011087"/>
    </source>
</evidence>
<evidence type="ECO:0000313" key="4">
    <source>
        <dbReference type="EnsemblProtists" id="EKX38087"/>
    </source>
</evidence>
<keyword evidence="1" id="KW-0378">Hydrolase</keyword>
<protein>
    <recommendedName>
        <fullName evidence="2">Serine hydrolase domain-containing protein</fullName>
    </recommendedName>
</protein>